<comment type="caution">
    <text evidence="1">The sequence shown here is derived from an EMBL/GenBank/DDBJ whole genome shotgun (WGS) entry which is preliminary data.</text>
</comment>
<sequence length="125" mass="13515">MSTILAAFDDRHAAQMALHRLAHEGIARDDLHIEHDLERLKAVSRVRRRQADTSVLGALGRVFGDLVKLNVDHHHVDVVTEAVERGAIVLVARTPDSGLADRAAALLKEAGAFSVGVHAAALHTR</sequence>
<dbReference type="AlphaFoldDB" id="A0A4Z0BK51"/>
<organism evidence="1 2">
    <name type="scientific">Ramlibacter henchirensis</name>
    <dbReference type="NCBI Taxonomy" id="204072"/>
    <lineage>
        <taxon>Bacteria</taxon>
        <taxon>Pseudomonadati</taxon>
        <taxon>Pseudomonadota</taxon>
        <taxon>Betaproteobacteria</taxon>
        <taxon>Burkholderiales</taxon>
        <taxon>Comamonadaceae</taxon>
        <taxon>Ramlibacter</taxon>
    </lineage>
</organism>
<evidence type="ECO:0000313" key="2">
    <source>
        <dbReference type="Proteomes" id="UP000298180"/>
    </source>
</evidence>
<dbReference type="RefSeq" id="WP_135265406.1">
    <property type="nucleotide sequence ID" value="NZ_SMLM01000004.1"/>
</dbReference>
<dbReference type="OrthoDB" id="8903777at2"/>
<dbReference type="Proteomes" id="UP000298180">
    <property type="component" value="Unassembled WGS sequence"/>
</dbReference>
<proteinExistence type="predicted"/>
<gene>
    <name evidence="1" type="ORF">EZ313_21655</name>
</gene>
<protein>
    <submittedName>
        <fullName evidence="1">Uncharacterized protein</fullName>
    </submittedName>
</protein>
<keyword evidence="2" id="KW-1185">Reference proteome</keyword>
<reference evidence="1 2" key="1">
    <citation type="submission" date="2019-03" db="EMBL/GenBank/DDBJ databases">
        <title>Ramlibacter henchirensis DSM 14656, whole genome shotgun sequence.</title>
        <authorList>
            <person name="Zhang X."/>
            <person name="Feng G."/>
            <person name="Zhu H."/>
        </authorList>
    </citation>
    <scope>NUCLEOTIDE SEQUENCE [LARGE SCALE GENOMIC DNA]</scope>
    <source>
        <strain evidence="1 2">DSM 14656</strain>
    </source>
</reference>
<dbReference type="EMBL" id="SMLM01000004">
    <property type="protein sequence ID" value="TFY99180.1"/>
    <property type="molecule type" value="Genomic_DNA"/>
</dbReference>
<name>A0A4Z0BK51_9BURK</name>
<evidence type="ECO:0000313" key="1">
    <source>
        <dbReference type="EMBL" id="TFY99180.1"/>
    </source>
</evidence>
<accession>A0A4Z0BK51</accession>